<dbReference type="InterPro" id="IPR043593">
    <property type="entry name" value="ASAP"/>
</dbReference>
<name>A0ABN9LUM0_9NEOB</name>
<feature type="domain" description="PH" evidence="2">
    <location>
        <begin position="96"/>
        <end position="198"/>
    </location>
</feature>
<comment type="caution">
    <text evidence="3">The sequence shown here is derived from an EMBL/GenBank/DDBJ whole genome shotgun (WGS) entry which is preliminary data.</text>
</comment>
<keyword evidence="4" id="KW-1185">Reference proteome</keyword>
<dbReference type="Gene3D" id="2.30.29.30">
    <property type="entry name" value="Pleckstrin-homology domain (PH domain)/Phosphotyrosine-binding domain (PTB)"/>
    <property type="match status" value="1"/>
</dbReference>
<organism evidence="3 4">
    <name type="scientific">Ranitomeya imitator</name>
    <name type="common">mimic poison frog</name>
    <dbReference type="NCBI Taxonomy" id="111125"/>
    <lineage>
        <taxon>Eukaryota</taxon>
        <taxon>Metazoa</taxon>
        <taxon>Chordata</taxon>
        <taxon>Craniata</taxon>
        <taxon>Vertebrata</taxon>
        <taxon>Euteleostomi</taxon>
        <taxon>Amphibia</taxon>
        <taxon>Batrachia</taxon>
        <taxon>Anura</taxon>
        <taxon>Neobatrachia</taxon>
        <taxon>Hyloidea</taxon>
        <taxon>Dendrobatidae</taxon>
        <taxon>Dendrobatinae</taxon>
        <taxon>Ranitomeya</taxon>
    </lineage>
</organism>
<reference evidence="3" key="1">
    <citation type="submission" date="2023-07" db="EMBL/GenBank/DDBJ databases">
        <authorList>
            <person name="Stuckert A."/>
        </authorList>
    </citation>
    <scope>NUCLEOTIDE SEQUENCE</scope>
</reference>
<dbReference type="PANTHER" id="PTHR45854">
    <property type="entry name" value="ASAP FAMILY MEMBER"/>
    <property type="match status" value="1"/>
</dbReference>
<dbReference type="SUPFAM" id="SSF50729">
    <property type="entry name" value="PH domain-like"/>
    <property type="match status" value="1"/>
</dbReference>
<evidence type="ECO:0000313" key="3">
    <source>
        <dbReference type="EMBL" id="CAJ0950162.1"/>
    </source>
</evidence>
<dbReference type="PANTHER" id="PTHR45854:SF4">
    <property type="entry name" value="ARF-GAP WITH SH3 DOMAIN, ANK REPEAT AND PH DOMAIN-CONTAINING PROTEIN 2"/>
    <property type="match status" value="1"/>
</dbReference>
<dbReference type="Pfam" id="PF00169">
    <property type="entry name" value="PH"/>
    <property type="match status" value="1"/>
</dbReference>
<evidence type="ECO:0000256" key="1">
    <source>
        <dbReference type="SAM" id="MobiDB-lite"/>
    </source>
</evidence>
<evidence type="ECO:0000313" key="4">
    <source>
        <dbReference type="Proteomes" id="UP001176940"/>
    </source>
</evidence>
<protein>
    <recommendedName>
        <fullName evidence="2">PH domain-containing protein</fullName>
    </recommendedName>
</protein>
<accession>A0ABN9LUM0</accession>
<proteinExistence type="predicted"/>
<dbReference type="Proteomes" id="UP001176940">
    <property type="component" value="Unassembled WGS sequence"/>
</dbReference>
<feature type="compositionally biased region" description="Polar residues" evidence="1">
    <location>
        <begin position="79"/>
        <end position="89"/>
    </location>
</feature>
<dbReference type="EMBL" id="CAUEEQ010031216">
    <property type="protein sequence ID" value="CAJ0950162.1"/>
    <property type="molecule type" value="Genomic_DNA"/>
</dbReference>
<evidence type="ECO:0000259" key="2">
    <source>
        <dbReference type="Pfam" id="PF00169"/>
    </source>
</evidence>
<dbReference type="InterPro" id="IPR011993">
    <property type="entry name" value="PH-like_dom_sf"/>
</dbReference>
<feature type="region of interest" description="Disordered" evidence="1">
    <location>
        <begin position="79"/>
        <end position="98"/>
    </location>
</feature>
<gene>
    <name evidence="3" type="ORF">RIMI_LOCUS12902916</name>
</gene>
<dbReference type="InterPro" id="IPR001849">
    <property type="entry name" value="PH_domain"/>
</dbReference>
<sequence length="199" mass="23138">MVPPNRALLDAWDLNLVLSVLQEVPFKPLQDISLTYLSWKVVFYVAITSIRRVSELLALSFRVPFLRFHQDKDSQFRQSTAYSLHQPQGNKEHGTERNGCLYKKSDGIRKVWQKRKCSVKNGFLTIAHGTPNIPPAKLNLLTCQVKTNTEEKKCFDLISPCKHFRKNSASKLNKNEHRFLLTDDRTYHFQAEDEQECQM</sequence>